<reference evidence="2" key="4">
    <citation type="journal article" date="2015" name="G3 (Bethesda)">
        <title>Genome sequences of three phytopathogenic species of the Magnaporthaceae family of fungi.</title>
        <authorList>
            <person name="Okagaki L.H."/>
            <person name="Nunes C.C."/>
            <person name="Sailsbery J."/>
            <person name="Clay B."/>
            <person name="Brown D."/>
            <person name="John T."/>
            <person name="Oh Y."/>
            <person name="Young N."/>
            <person name="Fitzgerald M."/>
            <person name="Haas B.J."/>
            <person name="Zeng Q."/>
            <person name="Young S."/>
            <person name="Adiconis X."/>
            <person name="Fan L."/>
            <person name="Levin J.Z."/>
            <person name="Mitchell T.K."/>
            <person name="Okubara P.A."/>
            <person name="Farman M.L."/>
            <person name="Kohn L.M."/>
            <person name="Birren B."/>
            <person name="Ma L.-J."/>
            <person name="Dean R.A."/>
        </authorList>
    </citation>
    <scope>NUCLEOTIDE SEQUENCE</scope>
    <source>
        <strain evidence="2">ATCC 64411 / 73-15</strain>
    </source>
</reference>
<reference evidence="1" key="2">
    <citation type="submission" date="2010-05" db="EMBL/GenBank/DDBJ databases">
        <title>The Genome Sequence of Magnaporthe poae strain ATCC 64411.</title>
        <authorList>
            <consortium name="The Broad Institute Genome Sequencing Platform"/>
            <consortium name="Broad Institute Genome Sequencing Center for Infectious Disease"/>
            <person name="Ma L.-J."/>
            <person name="Dead R."/>
            <person name="Young S."/>
            <person name="Zeng Q."/>
            <person name="Koehrsen M."/>
            <person name="Alvarado L."/>
            <person name="Berlin A."/>
            <person name="Chapman S.B."/>
            <person name="Chen Z."/>
            <person name="Freedman E."/>
            <person name="Gellesch M."/>
            <person name="Goldberg J."/>
            <person name="Griggs A."/>
            <person name="Gujja S."/>
            <person name="Heilman E.R."/>
            <person name="Heiman D."/>
            <person name="Hepburn T."/>
            <person name="Howarth C."/>
            <person name="Jen D."/>
            <person name="Larson L."/>
            <person name="Mehta T."/>
            <person name="Neiman D."/>
            <person name="Pearson M."/>
            <person name="Roberts A."/>
            <person name="Saif S."/>
            <person name="Shea T."/>
            <person name="Shenoy N."/>
            <person name="Sisk P."/>
            <person name="Stolte C."/>
            <person name="Sykes S."/>
            <person name="Walk T."/>
            <person name="White J."/>
            <person name="Yandava C."/>
            <person name="Haas B."/>
            <person name="Nusbaum C."/>
            <person name="Birren B."/>
        </authorList>
    </citation>
    <scope>NUCLEOTIDE SEQUENCE</scope>
    <source>
        <strain evidence="1">ATCC 64411</strain>
    </source>
</reference>
<dbReference type="AlphaFoldDB" id="A0A0C4EFA3"/>
<name>A0A0C4EFA3_MAGP6</name>
<evidence type="ECO:0000313" key="3">
    <source>
        <dbReference type="Proteomes" id="UP000011715"/>
    </source>
</evidence>
<dbReference type="EMBL" id="ADBL01002820">
    <property type="status" value="NOT_ANNOTATED_CDS"/>
    <property type="molecule type" value="Genomic_DNA"/>
</dbReference>
<dbReference type="Gene3D" id="1.10.287.1490">
    <property type="match status" value="1"/>
</dbReference>
<dbReference type="VEuPathDB" id="FungiDB:MAPG_11442"/>
<reference evidence="3" key="1">
    <citation type="submission" date="2010-05" db="EMBL/GenBank/DDBJ databases">
        <title>The genome sequence of Magnaporthe poae strain ATCC 64411.</title>
        <authorList>
            <person name="Ma L.-J."/>
            <person name="Dead R."/>
            <person name="Young S."/>
            <person name="Zeng Q."/>
            <person name="Koehrsen M."/>
            <person name="Alvarado L."/>
            <person name="Berlin A."/>
            <person name="Chapman S.B."/>
            <person name="Chen Z."/>
            <person name="Freedman E."/>
            <person name="Gellesch M."/>
            <person name="Goldberg J."/>
            <person name="Griggs A."/>
            <person name="Gujja S."/>
            <person name="Heilman E.R."/>
            <person name="Heiman D."/>
            <person name="Hepburn T."/>
            <person name="Howarth C."/>
            <person name="Jen D."/>
            <person name="Larson L."/>
            <person name="Mehta T."/>
            <person name="Neiman D."/>
            <person name="Pearson M."/>
            <person name="Roberts A."/>
            <person name="Saif S."/>
            <person name="Shea T."/>
            <person name="Shenoy N."/>
            <person name="Sisk P."/>
            <person name="Stolte C."/>
            <person name="Sykes S."/>
            <person name="Walk T."/>
            <person name="White J."/>
            <person name="Yandava C."/>
            <person name="Haas B."/>
            <person name="Nusbaum C."/>
            <person name="Birren B."/>
        </authorList>
    </citation>
    <scope>NUCLEOTIDE SEQUENCE [LARGE SCALE GENOMIC DNA]</scope>
    <source>
        <strain evidence="3">ATCC 64411 / 73-15</strain>
    </source>
</reference>
<organism evidence="2 3">
    <name type="scientific">Magnaporthiopsis poae (strain ATCC 64411 / 73-15)</name>
    <name type="common">Kentucky bluegrass fungus</name>
    <name type="synonym">Magnaporthe poae</name>
    <dbReference type="NCBI Taxonomy" id="644358"/>
    <lineage>
        <taxon>Eukaryota</taxon>
        <taxon>Fungi</taxon>
        <taxon>Dikarya</taxon>
        <taxon>Ascomycota</taxon>
        <taxon>Pezizomycotina</taxon>
        <taxon>Sordariomycetes</taxon>
        <taxon>Sordariomycetidae</taxon>
        <taxon>Magnaporthales</taxon>
        <taxon>Magnaporthaceae</taxon>
        <taxon>Magnaporthiopsis</taxon>
    </lineage>
</organism>
<keyword evidence="3" id="KW-1185">Reference proteome</keyword>
<dbReference type="Proteomes" id="UP000011715">
    <property type="component" value="Unassembled WGS sequence"/>
</dbReference>
<proteinExistence type="predicted"/>
<protein>
    <submittedName>
        <fullName evidence="1 2">Uncharacterized protein</fullName>
    </submittedName>
</protein>
<accession>A0A0C4EFA3</accession>
<dbReference type="EnsemblFungi" id="MAPG_11442T0">
    <property type="protein sequence ID" value="MAPG_11442T0"/>
    <property type="gene ID" value="MAPG_11442"/>
</dbReference>
<evidence type="ECO:0000313" key="1">
    <source>
        <dbReference type="EMBL" id="KLU92497.1"/>
    </source>
</evidence>
<reference evidence="1" key="3">
    <citation type="submission" date="2011-03" db="EMBL/GenBank/DDBJ databases">
        <title>Annotation of Magnaporthe poae ATCC 64411.</title>
        <authorList>
            <person name="Ma L.-J."/>
            <person name="Dead R."/>
            <person name="Young S.K."/>
            <person name="Zeng Q."/>
            <person name="Gargeya S."/>
            <person name="Fitzgerald M."/>
            <person name="Haas B."/>
            <person name="Abouelleil A."/>
            <person name="Alvarado L."/>
            <person name="Arachchi H.M."/>
            <person name="Berlin A."/>
            <person name="Brown A."/>
            <person name="Chapman S.B."/>
            <person name="Chen Z."/>
            <person name="Dunbar C."/>
            <person name="Freedman E."/>
            <person name="Gearin G."/>
            <person name="Gellesch M."/>
            <person name="Goldberg J."/>
            <person name="Griggs A."/>
            <person name="Gujja S."/>
            <person name="Heiman D."/>
            <person name="Howarth C."/>
            <person name="Larson L."/>
            <person name="Lui A."/>
            <person name="MacDonald P.J.P."/>
            <person name="Mehta T."/>
            <person name="Montmayeur A."/>
            <person name="Murphy C."/>
            <person name="Neiman D."/>
            <person name="Pearson M."/>
            <person name="Priest M."/>
            <person name="Roberts A."/>
            <person name="Saif S."/>
            <person name="Shea T."/>
            <person name="Shenoy N."/>
            <person name="Sisk P."/>
            <person name="Stolte C."/>
            <person name="Sykes S."/>
            <person name="Yandava C."/>
            <person name="Wortman J."/>
            <person name="Nusbaum C."/>
            <person name="Birren B."/>
        </authorList>
    </citation>
    <scope>NUCLEOTIDE SEQUENCE</scope>
    <source>
        <strain evidence="1">ATCC 64411</strain>
    </source>
</reference>
<dbReference type="EMBL" id="GL876981">
    <property type="protein sequence ID" value="KLU92497.1"/>
    <property type="molecule type" value="Genomic_DNA"/>
</dbReference>
<sequence>MSFQEHFEQCRDRCNDVAEKVDEVQRQSQTPNDGARTQIGRALESTVGLISSTLGVVERQLRFTAVNIAFDDDDNLDAVLAANTAVLGLSNPQHVIAGSSAQAMAAMSDSLQKLADVVRIHLDRASTLKQMAANVGDTAKDAEPCVCVFERLVKIELAGTQGRLSDARESLSETRGRLGRCQGTLSELDESLDNNETYTILTDLEERRTMEQQRSDLVSTVNQSQEKCDTFASQIEDRAAAEANMRDLISKCGTQSRSMQGLASRASELEASIRLLDGACSKLLSQVAAMEVESEGMVNATMDGRLLQEAVKRFIDATVTSDQEYVWRICGPLGNFSASVSGIQRTKHSGRGLCRGDEASY</sequence>
<gene>
    <name evidence="1" type="ORF">MAPG_11442</name>
</gene>
<evidence type="ECO:0000313" key="2">
    <source>
        <dbReference type="EnsemblFungi" id="MAPG_11442T0"/>
    </source>
</evidence>
<reference evidence="2" key="5">
    <citation type="submission" date="2015-06" db="UniProtKB">
        <authorList>
            <consortium name="EnsemblFungi"/>
        </authorList>
    </citation>
    <scope>IDENTIFICATION</scope>
    <source>
        <strain evidence="2">ATCC 64411</strain>
    </source>
</reference>